<dbReference type="GO" id="GO:0015074">
    <property type="term" value="P:DNA integration"/>
    <property type="evidence" value="ECO:0007669"/>
    <property type="project" value="InterPro"/>
</dbReference>
<geneLocation type="mitochondrion" evidence="2"/>
<dbReference type="GO" id="GO:0003676">
    <property type="term" value="F:nucleic acid binding"/>
    <property type="evidence" value="ECO:0007669"/>
    <property type="project" value="InterPro"/>
</dbReference>
<evidence type="ECO:0000259" key="1">
    <source>
        <dbReference type="PROSITE" id="PS50994"/>
    </source>
</evidence>
<dbReference type="PANTHER" id="PTHR37984:SF5">
    <property type="entry name" value="PROTEIN NYNRIN-LIKE"/>
    <property type="match status" value="1"/>
</dbReference>
<dbReference type="InterPro" id="IPR050951">
    <property type="entry name" value="Retrovirus_Pol_polyprotein"/>
</dbReference>
<dbReference type="Gene3D" id="3.30.420.10">
    <property type="entry name" value="Ribonuclease H-like superfamily/Ribonuclease H"/>
    <property type="match status" value="1"/>
</dbReference>
<dbReference type="EMBL" id="LKAM01000019">
    <property type="protein sequence ID" value="KUM45424.1"/>
    <property type="molecule type" value="Genomic_DNA"/>
</dbReference>
<sequence>MECNPVSVGGHKYSIVAINYFTKWAEAMLTYNNTTATVACFFFNHVITRFGVSKQLLSDHGTHFEDVVWKELSSLFQVEHQFSSAYYPHGNGQVEAVNKVLKTMLQWTVDMHKSN</sequence>
<feature type="domain" description="Integrase catalytic" evidence="1">
    <location>
        <begin position="1"/>
        <end position="115"/>
    </location>
</feature>
<dbReference type="InterPro" id="IPR036397">
    <property type="entry name" value="RNaseH_sf"/>
</dbReference>
<comment type="caution">
    <text evidence="2">The sequence shown here is derived from an EMBL/GenBank/DDBJ whole genome shotgun (WGS) entry which is preliminary data.</text>
</comment>
<dbReference type="Pfam" id="PF00665">
    <property type="entry name" value="rve"/>
    <property type="match status" value="1"/>
</dbReference>
<keyword evidence="2" id="KW-0496">Mitochondrion</keyword>
<dbReference type="InterPro" id="IPR012337">
    <property type="entry name" value="RNaseH-like_sf"/>
</dbReference>
<reference evidence="2" key="1">
    <citation type="journal article" date="2015" name="Genome Biol. Evol.">
        <title>Organellar Genomes of White Spruce (Picea glauca): Assembly and Annotation.</title>
        <authorList>
            <person name="Jackman S.D."/>
            <person name="Warren R.L."/>
            <person name="Gibb E.A."/>
            <person name="Vandervalk B.P."/>
            <person name="Mohamadi H."/>
            <person name="Chu J."/>
            <person name="Raymond A."/>
            <person name="Pleasance S."/>
            <person name="Coope R."/>
            <person name="Wildung M.R."/>
            <person name="Ritland C.E."/>
            <person name="Bousquet J."/>
            <person name="Jones S.J."/>
            <person name="Bohlmann J."/>
            <person name="Birol I."/>
        </authorList>
    </citation>
    <scope>NUCLEOTIDE SEQUENCE [LARGE SCALE GENOMIC DNA]</scope>
    <source>
        <tissue evidence="2">Flushing bud</tissue>
    </source>
</reference>
<gene>
    <name evidence="2" type="ORF">ABT39_MTgene2691</name>
</gene>
<dbReference type="PANTHER" id="PTHR37984">
    <property type="entry name" value="PROTEIN CBG26694"/>
    <property type="match status" value="1"/>
</dbReference>
<organism evidence="2">
    <name type="scientific">Picea glauca</name>
    <name type="common">White spruce</name>
    <name type="synonym">Pinus glauca</name>
    <dbReference type="NCBI Taxonomy" id="3330"/>
    <lineage>
        <taxon>Eukaryota</taxon>
        <taxon>Viridiplantae</taxon>
        <taxon>Streptophyta</taxon>
        <taxon>Embryophyta</taxon>
        <taxon>Tracheophyta</taxon>
        <taxon>Spermatophyta</taxon>
        <taxon>Pinopsida</taxon>
        <taxon>Pinidae</taxon>
        <taxon>Conifers I</taxon>
        <taxon>Pinales</taxon>
        <taxon>Pinaceae</taxon>
        <taxon>Picea</taxon>
    </lineage>
</organism>
<dbReference type="AlphaFoldDB" id="A0A101LU58"/>
<proteinExistence type="predicted"/>
<dbReference type="SUPFAM" id="SSF53098">
    <property type="entry name" value="Ribonuclease H-like"/>
    <property type="match status" value="1"/>
</dbReference>
<dbReference type="PROSITE" id="PS50994">
    <property type="entry name" value="INTEGRASE"/>
    <property type="match status" value="1"/>
</dbReference>
<dbReference type="InterPro" id="IPR001584">
    <property type="entry name" value="Integrase_cat-core"/>
</dbReference>
<protein>
    <recommendedName>
        <fullName evidence="1">Integrase catalytic domain-containing protein</fullName>
    </recommendedName>
</protein>
<evidence type="ECO:0000313" key="2">
    <source>
        <dbReference type="EMBL" id="KUM45424.1"/>
    </source>
</evidence>
<name>A0A101LU58_PICGL</name>
<accession>A0A101LU58</accession>